<reference evidence="2" key="1">
    <citation type="submission" date="2020-12" db="EMBL/GenBank/DDBJ databases">
        <title>Marinomonas arctica sp. nov., a psychrotolerant bacterium isolated from the Arctic.</title>
        <authorList>
            <person name="Zhang Y."/>
        </authorList>
    </citation>
    <scope>NUCLEOTIDE SEQUENCE</scope>
    <source>
        <strain evidence="2">C1424</strain>
    </source>
</reference>
<dbReference type="EMBL" id="JAEMNX010000001">
    <property type="protein sequence ID" value="MBJ7536283.1"/>
    <property type="molecule type" value="Genomic_DNA"/>
</dbReference>
<evidence type="ECO:0000313" key="3">
    <source>
        <dbReference type="Proteomes" id="UP000628710"/>
    </source>
</evidence>
<comment type="caution">
    <text evidence="2">The sequence shown here is derived from an EMBL/GenBank/DDBJ whole genome shotgun (WGS) entry which is preliminary data.</text>
</comment>
<evidence type="ECO:0000259" key="1">
    <source>
        <dbReference type="Pfam" id="PF13472"/>
    </source>
</evidence>
<dbReference type="SUPFAM" id="SSF52266">
    <property type="entry name" value="SGNH hydrolase"/>
    <property type="match status" value="1"/>
</dbReference>
<dbReference type="InterPro" id="IPR036514">
    <property type="entry name" value="SGNH_hydro_sf"/>
</dbReference>
<sequence>MATILCYGDSLTWGSAPNGGRYPKHLRWPNILNKLIGEHHQVINFGLPGRTTLWNDPFLEGRNGLAYIQAALETFGPVDILIIMLGTNDLKRHFNVGAYEAAKGVEKLIARSRIPNTYNFPAPSIVVVAPPNILSPAGSMAESFTGAVEKSQFFHKYYQEVAVQHHCIFLNSAGVIQPSEMDGVHLDAEGNEQLANALADLIHIEINK</sequence>
<name>A0A934JMK0_9GAMM</name>
<dbReference type="PANTHER" id="PTHR30383:SF29">
    <property type="entry name" value="SGNH HYDROLASE-TYPE ESTERASE DOMAIN-CONTAINING PROTEIN"/>
    <property type="match status" value="1"/>
</dbReference>
<dbReference type="Gene3D" id="3.40.50.1110">
    <property type="entry name" value="SGNH hydrolase"/>
    <property type="match status" value="1"/>
</dbReference>
<dbReference type="RefSeq" id="WP_199466355.1">
    <property type="nucleotide sequence ID" value="NZ_JAEMNX010000001.1"/>
</dbReference>
<organism evidence="2 3">
    <name type="scientific">Marinomonas transparens</name>
    <dbReference type="NCBI Taxonomy" id="2795388"/>
    <lineage>
        <taxon>Bacteria</taxon>
        <taxon>Pseudomonadati</taxon>
        <taxon>Pseudomonadota</taxon>
        <taxon>Gammaproteobacteria</taxon>
        <taxon>Oceanospirillales</taxon>
        <taxon>Oceanospirillaceae</taxon>
        <taxon>Marinomonas</taxon>
    </lineage>
</organism>
<dbReference type="AlphaFoldDB" id="A0A934JMK0"/>
<dbReference type="GO" id="GO:0016788">
    <property type="term" value="F:hydrolase activity, acting on ester bonds"/>
    <property type="evidence" value="ECO:0007669"/>
    <property type="project" value="UniProtKB-ARBA"/>
</dbReference>
<keyword evidence="2" id="KW-0378">Hydrolase</keyword>
<gene>
    <name evidence="2" type="ORF">I8J31_01170</name>
</gene>
<dbReference type="Proteomes" id="UP000628710">
    <property type="component" value="Unassembled WGS sequence"/>
</dbReference>
<accession>A0A934JMK0</accession>
<evidence type="ECO:0000313" key="2">
    <source>
        <dbReference type="EMBL" id="MBJ7536283.1"/>
    </source>
</evidence>
<dbReference type="Pfam" id="PF13472">
    <property type="entry name" value="Lipase_GDSL_2"/>
    <property type="match status" value="1"/>
</dbReference>
<protein>
    <submittedName>
        <fullName evidence="2">SGNH/GDSL hydrolase family protein</fullName>
    </submittedName>
</protein>
<dbReference type="InterPro" id="IPR051532">
    <property type="entry name" value="Ester_Hydrolysis_Enzymes"/>
</dbReference>
<feature type="domain" description="SGNH hydrolase-type esterase" evidence="1">
    <location>
        <begin position="6"/>
        <end position="192"/>
    </location>
</feature>
<dbReference type="InterPro" id="IPR013830">
    <property type="entry name" value="SGNH_hydro"/>
</dbReference>
<keyword evidence="3" id="KW-1185">Reference proteome</keyword>
<proteinExistence type="predicted"/>
<dbReference type="CDD" id="cd01839">
    <property type="entry name" value="SGNH_arylesterase_like"/>
    <property type="match status" value="1"/>
</dbReference>
<dbReference type="PANTHER" id="PTHR30383">
    <property type="entry name" value="THIOESTERASE 1/PROTEASE 1/LYSOPHOSPHOLIPASE L1"/>
    <property type="match status" value="1"/>
</dbReference>